<organism evidence="1 2">
    <name type="scientific">Hymenobacter aranciens</name>
    <dbReference type="NCBI Taxonomy" id="3063996"/>
    <lineage>
        <taxon>Bacteria</taxon>
        <taxon>Pseudomonadati</taxon>
        <taxon>Bacteroidota</taxon>
        <taxon>Cytophagia</taxon>
        <taxon>Cytophagales</taxon>
        <taxon>Hymenobacteraceae</taxon>
        <taxon>Hymenobacter</taxon>
    </lineage>
</organism>
<dbReference type="EMBL" id="JAUQSY010000019">
    <property type="protein sequence ID" value="MDO7877421.1"/>
    <property type="molecule type" value="Genomic_DNA"/>
</dbReference>
<dbReference type="RefSeq" id="WP_305008849.1">
    <property type="nucleotide sequence ID" value="NZ_JAUQSY010000019.1"/>
</dbReference>
<dbReference type="Proteomes" id="UP001176429">
    <property type="component" value="Unassembled WGS sequence"/>
</dbReference>
<proteinExistence type="predicted"/>
<protein>
    <submittedName>
        <fullName evidence="1">Uncharacterized protein</fullName>
    </submittedName>
</protein>
<sequence length="89" mass="10514">MRHEDLPERWKLKLQEYLIAKGNTKYSKLGASNFVSDGIVRIRFEDDSYVEFNYAFAIEAPEFRQVAVFTEHCGYHLFPWYEGIELTTS</sequence>
<comment type="caution">
    <text evidence="1">The sequence shown here is derived from an EMBL/GenBank/DDBJ whole genome shotgun (WGS) entry which is preliminary data.</text>
</comment>
<reference evidence="1" key="1">
    <citation type="submission" date="2023-07" db="EMBL/GenBank/DDBJ databases">
        <authorList>
            <person name="Kim M.K."/>
        </authorList>
    </citation>
    <scope>NUCLEOTIDE SEQUENCE</scope>
    <source>
        <strain evidence="1">ASUV-10-1</strain>
    </source>
</reference>
<evidence type="ECO:0000313" key="2">
    <source>
        <dbReference type="Proteomes" id="UP001176429"/>
    </source>
</evidence>
<gene>
    <name evidence="1" type="ORF">Q5H93_21955</name>
</gene>
<name>A0ABT9BL76_9BACT</name>
<keyword evidence="2" id="KW-1185">Reference proteome</keyword>
<accession>A0ABT9BL76</accession>
<evidence type="ECO:0000313" key="1">
    <source>
        <dbReference type="EMBL" id="MDO7877421.1"/>
    </source>
</evidence>